<dbReference type="AlphaFoldDB" id="A0A077RAZ0"/>
<reference evidence="2" key="1">
    <citation type="journal article" date="2014" name="Genome Biol. Evol.">
        <title>Gene Loss Rather Than Gene Gain Is Associated with a Host Jump from Monocots to Dicots in the Smut Fungus Melanopsichium pennsylvanicum.</title>
        <authorList>
            <person name="Sharma R."/>
            <person name="Mishra B."/>
            <person name="Runge F."/>
            <person name="Thines M."/>
        </authorList>
    </citation>
    <scope>NUCLEOTIDE SEQUENCE</scope>
    <source>
        <strain evidence="2">4</strain>
    </source>
</reference>
<proteinExistence type="predicted"/>
<sequence length="334" mass="34947">MRSSMPNAAASMLTFVRGISSTARIYAEALPTSAAPTPAAAPRFRPKDPSRRQYQPKGTASDRLRTGQRTLERNTPQQDGQKGSRSGGERRNKRLPSVFDDSSTSAQARPVTGAHVKSFGQNSKKLPAPLPNTDWNSPLFSKPGFERLVASAPRPSSIFAPSLAAAFSSSATRGKAKAKANVAAAPATVTNAKLNLPGIKTAVGALKFHVQPGGRNILGPINNPTGVAVGSLSHNRVTRSRSVQAKDSDDKSLAAELKAARIAIQNEQIGGSYERFSTQSVLEAAGIQANSRANSTNSKAMLDAAQALAVNADLAPDGKGFIAKTIADRLGAQA</sequence>
<dbReference type="EMBL" id="HG529697">
    <property type="protein sequence ID" value="CDI56658.1"/>
    <property type="molecule type" value="Genomic_DNA"/>
</dbReference>
<feature type="compositionally biased region" description="Polar residues" evidence="1">
    <location>
        <begin position="67"/>
        <end position="84"/>
    </location>
</feature>
<evidence type="ECO:0000256" key="1">
    <source>
        <dbReference type="SAM" id="MobiDB-lite"/>
    </source>
</evidence>
<organism evidence="2">
    <name type="scientific">Melanopsichium pennsylvanicum 4</name>
    <dbReference type="NCBI Taxonomy" id="1398559"/>
    <lineage>
        <taxon>Eukaryota</taxon>
        <taxon>Fungi</taxon>
        <taxon>Dikarya</taxon>
        <taxon>Basidiomycota</taxon>
        <taxon>Ustilaginomycotina</taxon>
        <taxon>Ustilaginomycetes</taxon>
        <taxon>Ustilaginales</taxon>
        <taxon>Ustilaginaceae</taxon>
        <taxon>Melanopsichium</taxon>
    </lineage>
</organism>
<protein>
    <submittedName>
        <fullName evidence="2">Uncharacterized protein</fullName>
    </submittedName>
</protein>
<feature type="compositionally biased region" description="Low complexity" evidence="1">
    <location>
        <begin position="30"/>
        <end position="42"/>
    </location>
</feature>
<evidence type="ECO:0000313" key="2">
    <source>
        <dbReference type="EMBL" id="CDI56658.1"/>
    </source>
</evidence>
<name>A0A077RAZ0_9BASI</name>
<accession>A0A077RAZ0</accession>
<feature type="region of interest" description="Disordered" evidence="1">
    <location>
        <begin position="30"/>
        <end position="130"/>
    </location>
</feature>